<gene>
    <name evidence="2" type="ORF">SCLTRI_LOCUS7180</name>
</gene>
<dbReference type="Gene3D" id="3.30.710.10">
    <property type="entry name" value="Potassium Channel Kv1.1, Chain A"/>
    <property type="match status" value="1"/>
</dbReference>
<dbReference type="Pfam" id="PF00651">
    <property type="entry name" value="BTB"/>
    <property type="match status" value="1"/>
</dbReference>
<evidence type="ECO:0000313" key="2">
    <source>
        <dbReference type="EMBL" id="CAD6447387.1"/>
    </source>
</evidence>
<organism evidence="2 3">
    <name type="scientific">Sclerotinia trifoliorum</name>
    <dbReference type="NCBI Taxonomy" id="28548"/>
    <lineage>
        <taxon>Eukaryota</taxon>
        <taxon>Fungi</taxon>
        <taxon>Dikarya</taxon>
        <taxon>Ascomycota</taxon>
        <taxon>Pezizomycotina</taxon>
        <taxon>Leotiomycetes</taxon>
        <taxon>Helotiales</taxon>
        <taxon>Sclerotiniaceae</taxon>
        <taxon>Sclerotinia</taxon>
    </lineage>
</organism>
<dbReference type="CDD" id="cd18186">
    <property type="entry name" value="BTB_POZ_ZBTB_KLHL-like"/>
    <property type="match status" value="1"/>
</dbReference>
<protein>
    <submittedName>
        <fullName evidence="2">E281ed2a-d50c-4d00-9af7-e2c1a4af7f29</fullName>
    </submittedName>
</protein>
<dbReference type="OrthoDB" id="1022638at2759"/>
<sequence>MAWLRIFRRKQKSPKVGKAPAIQVSIERACPAKKGSRLVSEVPQFAEATMGDIHVETDEKSGHFKLRKPILFTKVPYSEKMFNGRFMEGTMNSATLPEDDLELFNILVSWIYSGQIPALHSNLETDLDWPILDLYVLADKFCIPNLMDQTLDACLLCMNKCSCIPENVTSCAHIEIRMAKRTGQRRNYTRSLVTMKTLASRFARHSEYIPSEKLFIDPSMRSYRDFHEHAITDPCPQSMKYGVGEFKRAIR</sequence>
<reference evidence="2" key="1">
    <citation type="submission" date="2020-10" db="EMBL/GenBank/DDBJ databases">
        <authorList>
            <person name="Kusch S."/>
        </authorList>
    </citation>
    <scope>NUCLEOTIDE SEQUENCE</scope>
    <source>
        <strain evidence="2">SwB9</strain>
    </source>
</reference>
<keyword evidence="3" id="KW-1185">Reference proteome</keyword>
<name>A0A8H2VYR5_9HELO</name>
<evidence type="ECO:0000313" key="3">
    <source>
        <dbReference type="Proteomes" id="UP000624404"/>
    </source>
</evidence>
<proteinExistence type="predicted"/>
<dbReference type="EMBL" id="CAJHIA010000026">
    <property type="protein sequence ID" value="CAD6447387.1"/>
    <property type="molecule type" value="Genomic_DNA"/>
</dbReference>
<dbReference type="InterPro" id="IPR000210">
    <property type="entry name" value="BTB/POZ_dom"/>
</dbReference>
<dbReference type="PANTHER" id="PTHR47843">
    <property type="entry name" value="BTB DOMAIN-CONTAINING PROTEIN-RELATED"/>
    <property type="match status" value="1"/>
</dbReference>
<dbReference type="SUPFAM" id="SSF54695">
    <property type="entry name" value="POZ domain"/>
    <property type="match status" value="1"/>
</dbReference>
<dbReference type="PANTHER" id="PTHR47843:SF2">
    <property type="entry name" value="BTB DOMAIN-CONTAINING PROTEIN"/>
    <property type="match status" value="1"/>
</dbReference>
<feature type="domain" description="BTB" evidence="1">
    <location>
        <begin position="51"/>
        <end position="120"/>
    </location>
</feature>
<accession>A0A8H2VYR5</accession>
<dbReference type="InterPro" id="IPR011333">
    <property type="entry name" value="SKP1/BTB/POZ_sf"/>
</dbReference>
<comment type="caution">
    <text evidence="2">The sequence shown here is derived from an EMBL/GenBank/DDBJ whole genome shotgun (WGS) entry which is preliminary data.</text>
</comment>
<dbReference type="Proteomes" id="UP000624404">
    <property type="component" value="Unassembled WGS sequence"/>
</dbReference>
<dbReference type="PROSITE" id="PS50097">
    <property type="entry name" value="BTB"/>
    <property type="match status" value="1"/>
</dbReference>
<dbReference type="AlphaFoldDB" id="A0A8H2VYR5"/>
<evidence type="ECO:0000259" key="1">
    <source>
        <dbReference type="PROSITE" id="PS50097"/>
    </source>
</evidence>